<dbReference type="RefSeq" id="WP_394819964.1">
    <property type="nucleotide sequence ID" value="NZ_JAWJZY010000003.1"/>
</dbReference>
<comment type="similarity">
    <text evidence="5">Belongs to the FMN-dependent alpha-hydroxy acid dehydrogenase family.</text>
</comment>
<proteinExistence type="inferred from homology"/>
<evidence type="ECO:0000256" key="4">
    <source>
        <dbReference type="ARBA" id="ARBA00023002"/>
    </source>
</evidence>
<dbReference type="InterPro" id="IPR013785">
    <property type="entry name" value="Aldolase_TIM"/>
</dbReference>
<evidence type="ECO:0000313" key="8">
    <source>
        <dbReference type="Proteomes" id="UP001312908"/>
    </source>
</evidence>
<evidence type="ECO:0000256" key="2">
    <source>
        <dbReference type="ARBA" id="ARBA00022630"/>
    </source>
</evidence>
<keyword evidence="4" id="KW-0560">Oxidoreductase</keyword>
<evidence type="ECO:0000313" key="7">
    <source>
        <dbReference type="EMBL" id="MEE8659107.1"/>
    </source>
</evidence>
<dbReference type="SUPFAM" id="SSF51395">
    <property type="entry name" value="FMN-linked oxidoreductases"/>
    <property type="match status" value="1"/>
</dbReference>
<evidence type="ECO:0000256" key="3">
    <source>
        <dbReference type="ARBA" id="ARBA00022643"/>
    </source>
</evidence>
<keyword evidence="2" id="KW-0285">Flavoprotein</keyword>
<dbReference type="Gene3D" id="3.20.20.70">
    <property type="entry name" value="Aldolase class I"/>
    <property type="match status" value="1"/>
</dbReference>
<dbReference type="InterPro" id="IPR012133">
    <property type="entry name" value="Alpha-hydoxy_acid_DH_FMN"/>
</dbReference>
<accession>A0ABU7U2N3</accession>
<dbReference type="EMBL" id="JAWJZY010000003">
    <property type="protein sequence ID" value="MEE8659107.1"/>
    <property type="molecule type" value="Genomic_DNA"/>
</dbReference>
<dbReference type="PROSITE" id="PS00557">
    <property type="entry name" value="FMN_HYDROXY_ACID_DH_1"/>
    <property type="match status" value="1"/>
</dbReference>
<sequence>MAGFIARHRLNRVYSLEDFEKLSKSCLPRAVYEYVRNGAGTEFSLHYNEAAFHALLWQPYRLRQVDQIRTGITIFGETYSAPFGLAPTGGAAMVRYDADRLEARAAHHHDTPYILSANSLTPLEDVFAINPRTWFAPYFPDDYDVIDGMIARLERVNCRVMVVTVDVPVAAKRIAEQRAGYAMPIRPNLPAACGALAHPGWLFDTLLRNIVAERKPRIENIRAQGGPGIFSKEIKAVGGSPRFDWAHVRHIRDRWKHTLILKGLLRADDTEKARDIGVDAVVLSNHGARQIDTTISPMEALMETRARLPDYPLIIDGGFRSGNDVLKAMALGANLVLMGRPFLQACAVAGESGVAKAITLVKEDIARCMAILGVTQFDQLKEVLIEN</sequence>
<evidence type="ECO:0000256" key="1">
    <source>
        <dbReference type="ARBA" id="ARBA00001917"/>
    </source>
</evidence>
<name>A0ABU7U2N3_9PROT</name>
<dbReference type="PIRSF" id="PIRSF000138">
    <property type="entry name" value="Al-hdrx_acd_dh"/>
    <property type="match status" value="1"/>
</dbReference>
<dbReference type="CDD" id="cd02809">
    <property type="entry name" value="alpha_hydroxyacid_oxid_FMN"/>
    <property type="match status" value="1"/>
</dbReference>
<feature type="domain" description="FMN hydroxy acid dehydrogenase" evidence="6">
    <location>
        <begin position="8"/>
        <end position="387"/>
    </location>
</feature>
<dbReference type="InterPro" id="IPR037396">
    <property type="entry name" value="FMN_HAD"/>
</dbReference>
<keyword evidence="3" id="KW-0288">FMN</keyword>
<comment type="cofactor">
    <cofactor evidence="1">
        <name>FMN</name>
        <dbReference type="ChEBI" id="CHEBI:58210"/>
    </cofactor>
</comment>
<keyword evidence="8" id="KW-1185">Reference proteome</keyword>
<dbReference type="Proteomes" id="UP001312908">
    <property type="component" value="Unassembled WGS sequence"/>
</dbReference>
<evidence type="ECO:0000256" key="5">
    <source>
        <dbReference type="ARBA" id="ARBA00024042"/>
    </source>
</evidence>
<reference evidence="7 8" key="1">
    <citation type="submission" date="2023-10" db="EMBL/GenBank/DDBJ databases">
        <title>Sorlinia euscelidii gen. nov., sp. nov., an acetic acid bacteria isolated from the gut of Euscelidius variegatus emitter.</title>
        <authorList>
            <person name="Michoud G."/>
            <person name="Marasco R."/>
            <person name="Seferji K."/>
            <person name="Gonella E."/>
            <person name="Garuglieri E."/>
            <person name="Alma A."/>
            <person name="Mapelli F."/>
            <person name="Borin S."/>
            <person name="Daffonchio D."/>
            <person name="Crotti E."/>
        </authorList>
    </citation>
    <scope>NUCLEOTIDE SEQUENCE [LARGE SCALE GENOMIC DNA]</scope>
    <source>
        <strain evidence="7 8">EV16P</strain>
    </source>
</reference>
<dbReference type="InterPro" id="IPR008259">
    <property type="entry name" value="FMN_hydac_DH_AS"/>
</dbReference>
<gene>
    <name evidence="7" type="ORF">DOFOFD_08785</name>
</gene>
<dbReference type="PANTHER" id="PTHR10578">
    <property type="entry name" value="S -2-HYDROXY-ACID OXIDASE-RELATED"/>
    <property type="match status" value="1"/>
</dbReference>
<evidence type="ECO:0000259" key="6">
    <source>
        <dbReference type="PROSITE" id="PS51349"/>
    </source>
</evidence>
<dbReference type="PANTHER" id="PTHR10578:SF107">
    <property type="entry name" value="2-HYDROXYACID OXIDASE 1"/>
    <property type="match status" value="1"/>
</dbReference>
<organism evidence="7 8">
    <name type="scientific">Sorlinia euscelidii</name>
    <dbReference type="NCBI Taxonomy" id="3081148"/>
    <lineage>
        <taxon>Bacteria</taxon>
        <taxon>Pseudomonadati</taxon>
        <taxon>Pseudomonadota</taxon>
        <taxon>Alphaproteobacteria</taxon>
        <taxon>Acetobacterales</taxon>
        <taxon>Acetobacteraceae</taxon>
        <taxon>Sorlinia</taxon>
    </lineage>
</organism>
<protein>
    <submittedName>
        <fullName evidence="7">L-lactate dehydrogenase</fullName>
    </submittedName>
</protein>
<dbReference type="InterPro" id="IPR000262">
    <property type="entry name" value="FMN-dep_DH"/>
</dbReference>
<dbReference type="PROSITE" id="PS51349">
    <property type="entry name" value="FMN_HYDROXY_ACID_DH_2"/>
    <property type="match status" value="1"/>
</dbReference>
<dbReference type="Pfam" id="PF01070">
    <property type="entry name" value="FMN_dh"/>
    <property type="match status" value="1"/>
</dbReference>
<comment type="caution">
    <text evidence="7">The sequence shown here is derived from an EMBL/GenBank/DDBJ whole genome shotgun (WGS) entry which is preliminary data.</text>
</comment>